<name>A0A2P4ZHN1_9HYPO</name>
<dbReference type="Gene3D" id="1.20.120.1240">
    <property type="entry name" value="Dynamin, middle domain"/>
    <property type="match status" value="1"/>
</dbReference>
<dbReference type="InterPro" id="IPR022812">
    <property type="entry name" value="Dynamin"/>
</dbReference>
<dbReference type="Pfam" id="PF00350">
    <property type="entry name" value="Dynamin_N"/>
    <property type="match status" value="1"/>
</dbReference>
<dbReference type="PROSITE" id="PS51388">
    <property type="entry name" value="GED"/>
    <property type="match status" value="1"/>
</dbReference>
<accession>A0A2P4ZHN1</accession>
<dbReference type="SMART" id="SM00053">
    <property type="entry name" value="DYNc"/>
    <property type="match status" value="1"/>
</dbReference>
<dbReference type="GO" id="GO:0008017">
    <property type="term" value="F:microtubule binding"/>
    <property type="evidence" value="ECO:0007669"/>
    <property type="project" value="TreeGrafter"/>
</dbReference>
<organism evidence="5 6">
    <name type="scientific">Trichoderma gamsii</name>
    <dbReference type="NCBI Taxonomy" id="398673"/>
    <lineage>
        <taxon>Eukaryota</taxon>
        <taxon>Fungi</taxon>
        <taxon>Dikarya</taxon>
        <taxon>Ascomycota</taxon>
        <taxon>Pezizomycotina</taxon>
        <taxon>Sordariomycetes</taxon>
        <taxon>Hypocreomycetidae</taxon>
        <taxon>Hypocreales</taxon>
        <taxon>Hypocreaceae</taxon>
        <taxon>Trichoderma</taxon>
    </lineage>
</organism>
<gene>
    <name evidence="5" type="ORF">TGAM01_v207439</name>
</gene>
<proteinExistence type="predicted"/>
<dbReference type="InterPro" id="IPR001401">
    <property type="entry name" value="Dynamin_GTPase"/>
</dbReference>
<dbReference type="InterPro" id="IPR045063">
    <property type="entry name" value="Dynamin_N"/>
</dbReference>
<comment type="caution">
    <text evidence="5">The sequence shown here is derived from an EMBL/GenBank/DDBJ whole genome shotgun (WGS) entry which is preliminary data.</text>
</comment>
<evidence type="ECO:0000256" key="2">
    <source>
        <dbReference type="ARBA" id="ARBA00023134"/>
    </source>
</evidence>
<dbReference type="GeneID" id="29988074"/>
<dbReference type="EMBL" id="JPDN02000027">
    <property type="protein sequence ID" value="PON23792.1"/>
    <property type="molecule type" value="Genomic_DNA"/>
</dbReference>
<dbReference type="InterPro" id="IPR020850">
    <property type="entry name" value="GED_dom"/>
</dbReference>
<dbReference type="Gene3D" id="3.40.50.300">
    <property type="entry name" value="P-loop containing nucleotide triphosphate hydrolases"/>
    <property type="match status" value="1"/>
</dbReference>
<dbReference type="PANTHER" id="PTHR11566:SF21">
    <property type="entry name" value="DYNAMIN RELATED PROTEIN 1, ISOFORM A"/>
    <property type="match status" value="1"/>
</dbReference>
<dbReference type="GO" id="GO:0003924">
    <property type="term" value="F:GTPase activity"/>
    <property type="evidence" value="ECO:0007669"/>
    <property type="project" value="InterPro"/>
</dbReference>
<dbReference type="PANTHER" id="PTHR11566">
    <property type="entry name" value="DYNAMIN"/>
    <property type="match status" value="1"/>
</dbReference>
<dbReference type="CDD" id="cd08771">
    <property type="entry name" value="DLP_1"/>
    <property type="match status" value="1"/>
</dbReference>
<dbReference type="InterPro" id="IPR000375">
    <property type="entry name" value="Dynamin_stalk"/>
</dbReference>
<dbReference type="GO" id="GO:0005525">
    <property type="term" value="F:GTP binding"/>
    <property type="evidence" value="ECO:0007669"/>
    <property type="project" value="InterPro"/>
</dbReference>
<evidence type="ECO:0000259" key="4">
    <source>
        <dbReference type="PROSITE" id="PS51718"/>
    </source>
</evidence>
<dbReference type="AlphaFoldDB" id="A0A2P4ZHN1"/>
<evidence type="ECO:0000313" key="6">
    <source>
        <dbReference type="Proteomes" id="UP000054821"/>
    </source>
</evidence>
<dbReference type="GO" id="GO:0016559">
    <property type="term" value="P:peroxisome fission"/>
    <property type="evidence" value="ECO:0007669"/>
    <property type="project" value="TreeGrafter"/>
</dbReference>
<dbReference type="InterPro" id="IPR030381">
    <property type="entry name" value="G_DYNAMIN_dom"/>
</dbReference>
<keyword evidence="6" id="KW-1185">Reference proteome</keyword>
<evidence type="ECO:0000256" key="1">
    <source>
        <dbReference type="ARBA" id="ARBA00022741"/>
    </source>
</evidence>
<dbReference type="InterPro" id="IPR003130">
    <property type="entry name" value="GED"/>
</dbReference>
<sequence length="747" mass="83761">MVLTHLNTKNLEGLCSKEQLELLNTVDSLRSQGISHYISLPQIIVCGDQSSGKSSVLEAISGVSFPVSSGLCTRFPTELILRTAADISVKVSIIPHERPSQSDKDPLSDYHEKLDSIQELPELIENVKAVMGVKTLGKAFSNDLLRIEISGPDRPHLTIVDLPGLIHSETKNQSASDVSLISSVVKSYMAKQRSVILAVISAKNDYANQIVLKLARDADPGGTRTLGVITKPDTLAPGSSSEKTYISLAQNKDVEFRLGWHVLRNRDTDADSWRQAQRDANEKAFFSKGAWSSLPATNLGIVSLRSRLSKLLLHQIASELPSLVDEITQEMNETKAQLDKLGQPRISPQEQRIYLVKISQTFQSLMQAALDGTYTDPFFSAPNDDDESAYCRRIRAVIQNLSRDFADTMASDGQYYKITDAPKKDQVPGKAVEMTRDDFVKKVVNMMSYRRGRELPNSFSPAIVTDLFREQSAPWKSIVRSHVQKAWKETKVFLNELVVHISDPTTVTTIMETVINPKLDTILADLQERTATLLHPYENDHPVTYNSEFTETLQKIRLERHSPQLDEILRKHFPNANLDNTQQHLSTYVNFVSLKRELVQRLEPDLDRWSALEALDSANAYYQIASRRFIDEVSIQVIETGLISQIRNILSPLVVAQMDEDDMAAIVGEKESIRNARKRFQAKIKLLDEGAQTCKKFSGYQILVAGSDDDDNHKLAGSPQNSIRTDWASTVPSLLRGKQRKRMPQQL</sequence>
<dbReference type="PRINTS" id="PR00195">
    <property type="entry name" value="DYNAMIN"/>
</dbReference>
<dbReference type="GO" id="GO:0016020">
    <property type="term" value="C:membrane"/>
    <property type="evidence" value="ECO:0007669"/>
    <property type="project" value="TreeGrafter"/>
</dbReference>
<keyword evidence="1" id="KW-0547">Nucleotide-binding</keyword>
<dbReference type="GO" id="GO:0006897">
    <property type="term" value="P:endocytosis"/>
    <property type="evidence" value="ECO:0007669"/>
    <property type="project" value="TreeGrafter"/>
</dbReference>
<dbReference type="Pfam" id="PF01031">
    <property type="entry name" value="Dynamin_M"/>
    <property type="match status" value="1"/>
</dbReference>
<dbReference type="Pfam" id="PF02212">
    <property type="entry name" value="GED"/>
    <property type="match status" value="1"/>
</dbReference>
<dbReference type="FunFam" id="3.40.50.300:FF:001425">
    <property type="entry name" value="Dynamin GTPase, putative"/>
    <property type="match status" value="1"/>
</dbReference>
<dbReference type="InterPro" id="IPR027417">
    <property type="entry name" value="P-loop_NTPase"/>
</dbReference>
<dbReference type="GO" id="GO:0048312">
    <property type="term" value="P:intracellular distribution of mitochondria"/>
    <property type="evidence" value="ECO:0007669"/>
    <property type="project" value="TreeGrafter"/>
</dbReference>
<evidence type="ECO:0000313" key="5">
    <source>
        <dbReference type="EMBL" id="PON23792.1"/>
    </source>
</evidence>
<dbReference type="PROSITE" id="PS51718">
    <property type="entry name" value="G_DYNAMIN_2"/>
    <property type="match status" value="1"/>
</dbReference>
<keyword evidence="2" id="KW-0342">GTP-binding</keyword>
<dbReference type="GO" id="GO:0005874">
    <property type="term" value="C:microtubule"/>
    <property type="evidence" value="ECO:0007669"/>
    <property type="project" value="TreeGrafter"/>
</dbReference>
<feature type="domain" description="Dynamin-type G" evidence="4">
    <location>
        <begin position="37"/>
        <end position="321"/>
    </location>
</feature>
<dbReference type="GO" id="GO:0000266">
    <property type="term" value="P:mitochondrial fission"/>
    <property type="evidence" value="ECO:0007669"/>
    <property type="project" value="TreeGrafter"/>
</dbReference>
<evidence type="ECO:0000259" key="3">
    <source>
        <dbReference type="PROSITE" id="PS51388"/>
    </source>
</evidence>
<dbReference type="GO" id="GO:0005739">
    <property type="term" value="C:mitochondrion"/>
    <property type="evidence" value="ECO:0007669"/>
    <property type="project" value="TreeGrafter"/>
</dbReference>
<feature type="domain" description="GED" evidence="3">
    <location>
        <begin position="611"/>
        <end position="702"/>
    </location>
</feature>
<dbReference type="Proteomes" id="UP000054821">
    <property type="component" value="Unassembled WGS sequence"/>
</dbReference>
<reference evidence="5 6" key="1">
    <citation type="journal article" date="2016" name="Genome Announc.">
        <title>Draft Whole-Genome Sequence of Trichoderma gamsii T6085, a Promising Biocontrol Agent of Fusarium Head Blight on Wheat.</title>
        <authorList>
            <person name="Baroncelli R."/>
            <person name="Zapparata A."/>
            <person name="Piaggeschi G."/>
            <person name="Sarrocco S."/>
            <person name="Vannacci G."/>
        </authorList>
    </citation>
    <scope>NUCLEOTIDE SEQUENCE [LARGE SCALE GENOMIC DNA]</scope>
    <source>
        <strain evidence="5 6">T6085</strain>
    </source>
</reference>
<dbReference type="RefSeq" id="XP_018658768.1">
    <property type="nucleotide sequence ID" value="XM_018807991.1"/>
</dbReference>
<dbReference type="SUPFAM" id="SSF52540">
    <property type="entry name" value="P-loop containing nucleoside triphosphate hydrolases"/>
    <property type="match status" value="1"/>
</dbReference>
<dbReference type="STRING" id="398673.A0A2P4ZHN1"/>
<protein>
    <submittedName>
        <fullName evidence="5">Dynamin family protein</fullName>
    </submittedName>
</protein>